<dbReference type="EMBL" id="CM010717">
    <property type="protein sequence ID" value="RZC53086.1"/>
    <property type="molecule type" value="Genomic_DNA"/>
</dbReference>
<dbReference type="SUPFAM" id="SSF52540">
    <property type="entry name" value="P-loop containing nucleoside triphosphate hydrolases"/>
    <property type="match status" value="1"/>
</dbReference>
<evidence type="ECO:0000313" key="6">
    <source>
        <dbReference type="Proteomes" id="UP000316621"/>
    </source>
</evidence>
<evidence type="ECO:0000259" key="4">
    <source>
        <dbReference type="Pfam" id="PF00685"/>
    </source>
</evidence>
<dbReference type="AlphaFoldDB" id="A0A4Y7IY37"/>
<protein>
    <recommendedName>
        <fullName evidence="3">Sulfotransferase</fullName>
        <ecNumber evidence="3">2.8.2.-</ecNumber>
    </recommendedName>
</protein>
<dbReference type="InterPro" id="IPR027417">
    <property type="entry name" value="P-loop_NTPase"/>
</dbReference>
<dbReference type="OMA" id="CINCKED"/>
<gene>
    <name evidence="5" type="ORF">C5167_011937</name>
</gene>
<dbReference type="Pfam" id="PF00685">
    <property type="entry name" value="Sulfotransfer_1"/>
    <property type="match status" value="2"/>
</dbReference>
<dbReference type="InterPro" id="IPR000863">
    <property type="entry name" value="Sulfotransferase_dom"/>
</dbReference>
<dbReference type="EC" id="2.8.2.-" evidence="3"/>
<comment type="similarity">
    <text evidence="1 3">Belongs to the sulfotransferase 1 family.</text>
</comment>
<sequence>MATSDNEKPFDLSGNSSARDGFGYFAFHQYQGFWFYAKGIENVKDFQQNFKALDTDIVIATLPKAGTTWLKALAYAIVNRPRYNHLEHELDSPSRLTATHVPYPSLPESIRSCINCKEDNGYRAPLSIEEALEFFCSGVSIFGPFWDHILGYWKESLENPHRGLFLKYEDLKKEPKTQARRLAEFMGYGFSTEDESRGVIEEILHLCSFQNLKDLDVNKNGNFTDRVKNIEFYRKGEVADWKNHLRLPMVERLDRLVNDKFQGSGLVFEN</sequence>
<dbReference type="PANTHER" id="PTHR11783">
    <property type="entry name" value="SULFOTRANSFERASE SULT"/>
    <property type="match status" value="1"/>
</dbReference>
<evidence type="ECO:0000313" key="5">
    <source>
        <dbReference type="EMBL" id="RZC53086.1"/>
    </source>
</evidence>
<evidence type="ECO:0000256" key="2">
    <source>
        <dbReference type="ARBA" id="ARBA00022679"/>
    </source>
</evidence>
<dbReference type="Gramene" id="RZC53086">
    <property type="protein sequence ID" value="RZC53086"/>
    <property type="gene ID" value="C5167_011937"/>
</dbReference>
<dbReference type="Proteomes" id="UP000316621">
    <property type="component" value="Chromosome 3"/>
</dbReference>
<reference evidence="5 6" key="1">
    <citation type="journal article" date="2018" name="Science">
        <title>The opium poppy genome and morphinan production.</title>
        <authorList>
            <person name="Guo L."/>
            <person name="Winzer T."/>
            <person name="Yang X."/>
            <person name="Li Y."/>
            <person name="Ning Z."/>
            <person name="He Z."/>
            <person name="Teodor R."/>
            <person name="Lu Y."/>
            <person name="Bowser T.A."/>
            <person name="Graham I.A."/>
            <person name="Ye K."/>
        </authorList>
    </citation>
    <scope>NUCLEOTIDE SEQUENCE [LARGE SCALE GENOMIC DNA]</scope>
    <source>
        <strain evidence="6">cv. HN1</strain>
        <tissue evidence="5">Leaves</tissue>
    </source>
</reference>
<organism evidence="5 6">
    <name type="scientific">Papaver somniferum</name>
    <name type="common">Opium poppy</name>
    <dbReference type="NCBI Taxonomy" id="3469"/>
    <lineage>
        <taxon>Eukaryota</taxon>
        <taxon>Viridiplantae</taxon>
        <taxon>Streptophyta</taxon>
        <taxon>Embryophyta</taxon>
        <taxon>Tracheophyta</taxon>
        <taxon>Spermatophyta</taxon>
        <taxon>Magnoliopsida</taxon>
        <taxon>Ranunculales</taxon>
        <taxon>Papaveraceae</taxon>
        <taxon>Papaveroideae</taxon>
        <taxon>Papaver</taxon>
    </lineage>
</organism>
<name>A0A4Y7IY37_PAPSO</name>
<keyword evidence="6" id="KW-1185">Reference proteome</keyword>
<dbReference type="Gene3D" id="3.40.50.300">
    <property type="entry name" value="P-loop containing nucleotide triphosphate hydrolases"/>
    <property type="match status" value="1"/>
</dbReference>
<dbReference type="GO" id="GO:0008146">
    <property type="term" value="F:sulfotransferase activity"/>
    <property type="evidence" value="ECO:0007669"/>
    <property type="project" value="InterPro"/>
</dbReference>
<evidence type="ECO:0000256" key="3">
    <source>
        <dbReference type="RuleBase" id="RU361155"/>
    </source>
</evidence>
<keyword evidence="2 3" id="KW-0808">Transferase</keyword>
<evidence type="ECO:0000256" key="1">
    <source>
        <dbReference type="ARBA" id="ARBA00005771"/>
    </source>
</evidence>
<feature type="domain" description="Sulfotransferase" evidence="4">
    <location>
        <begin position="54"/>
        <end position="88"/>
    </location>
</feature>
<feature type="domain" description="Sulfotransferase" evidence="4">
    <location>
        <begin position="124"/>
        <end position="265"/>
    </location>
</feature>
<accession>A0A4Y7IY37</accession>
<proteinExistence type="inferred from homology"/>